<accession>A0AAD6WEI4</accession>
<reference evidence="2 3" key="1">
    <citation type="journal article" date="2023" name="Mol. Ecol. Resour.">
        <title>Chromosome-level genome assembly of a triploid poplar Populus alba 'Berolinensis'.</title>
        <authorList>
            <person name="Chen S."/>
            <person name="Yu Y."/>
            <person name="Wang X."/>
            <person name="Wang S."/>
            <person name="Zhang T."/>
            <person name="Zhou Y."/>
            <person name="He R."/>
            <person name="Meng N."/>
            <person name="Wang Y."/>
            <person name="Liu W."/>
            <person name="Liu Z."/>
            <person name="Liu J."/>
            <person name="Guo Q."/>
            <person name="Huang H."/>
            <person name="Sederoff R.R."/>
            <person name="Wang G."/>
            <person name="Qu G."/>
            <person name="Chen S."/>
        </authorList>
    </citation>
    <scope>NUCLEOTIDE SEQUENCE [LARGE SCALE GENOMIC DNA]</scope>
    <source>
        <strain evidence="2">SC-2020</strain>
    </source>
</reference>
<feature type="region of interest" description="Disordered" evidence="1">
    <location>
        <begin position="1"/>
        <end position="40"/>
    </location>
</feature>
<feature type="compositionally biased region" description="Polar residues" evidence="1">
    <location>
        <begin position="12"/>
        <end position="36"/>
    </location>
</feature>
<sequence length="362" mass="38107">MPVTDLPPPSAVLSSSGIGTSTVREANGSPMANNSPPLDGFIVEDCSDDAELEEEQIDFTFSEEEDEGSSPSSLAPVTLELPASLKGANFNPSNTVKAVPVWLKFSNLPLKCWTPRCLSKLASVLGKPIQCDKLTSTKERLSYARVLMEVDLLADLRSSINVTLPNGNPFIQKVIYETLPKFCKHCKVIAHSTEACFKGKEEATTIKKASSASVATKKNVKGSVFTRLSPIVDTLVDALPAAALPVKVSPVNAPLVDAPKLNAPIVPSETCNVSTGACSKGKEEATTVKKASSASVATKKNVKGSVFTRLSPIVDTLVDALPAAALPVKVSPVNAPLVDALKLNAPIVPSETCVAQDEQLCS</sequence>
<protein>
    <recommendedName>
        <fullName evidence="4">DUF4283 domain-containing protein</fullName>
    </recommendedName>
</protein>
<dbReference type="PANTHER" id="PTHR31286">
    <property type="entry name" value="GLYCINE-RICH CELL WALL STRUCTURAL PROTEIN 1.8-LIKE"/>
    <property type="match status" value="1"/>
</dbReference>
<dbReference type="EMBL" id="JAQIZT010000001">
    <property type="protein sequence ID" value="KAJ7009382.1"/>
    <property type="molecule type" value="Genomic_DNA"/>
</dbReference>
<evidence type="ECO:0000256" key="1">
    <source>
        <dbReference type="SAM" id="MobiDB-lite"/>
    </source>
</evidence>
<evidence type="ECO:0008006" key="4">
    <source>
        <dbReference type="Google" id="ProtNLM"/>
    </source>
</evidence>
<organism evidence="2 3">
    <name type="scientific">Populus alba x Populus x berolinensis</name>
    <dbReference type="NCBI Taxonomy" id="444605"/>
    <lineage>
        <taxon>Eukaryota</taxon>
        <taxon>Viridiplantae</taxon>
        <taxon>Streptophyta</taxon>
        <taxon>Embryophyta</taxon>
        <taxon>Tracheophyta</taxon>
        <taxon>Spermatophyta</taxon>
        <taxon>Magnoliopsida</taxon>
        <taxon>eudicotyledons</taxon>
        <taxon>Gunneridae</taxon>
        <taxon>Pentapetalae</taxon>
        <taxon>rosids</taxon>
        <taxon>fabids</taxon>
        <taxon>Malpighiales</taxon>
        <taxon>Salicaceae</taxon>
        <taxon>Saliceae</taxon>
        <taxon>Populus</taxon>
    </lineage>
</organism>
<dbReference type="InterPro" id="IPR040256">
    <property type="entry name" value="At4g02000-like"/>
</dbReference>
<name>A0AAD6WEI4_9ROSI</name>
<dbReference type="Proteomes" id="UP001164929">
    <property type="component" value="Chromosome 1"/>
</dbReference>
<comment type="caution">
    <text evidence="2">The sequence shown here is derived from an EMBL/GenBank/DDBJ whole genome shotgun (WGS) entry which is preliminary data.</text>
</comment>
<evidence type="ECO:0000313" key="3">
    <source>
        <dbReference type="Proteomes" id="UP001164929"/>
    </source>
</evidence>
<dbReference type="PANTHER" id="PTHR31286:SF180">
    <property type="entry name" value="OS10G0362600 PROTEIN"/>
    <property type="match status" value="1"/>
</dbReference>
<feature type="compositionally biased region" description="Pro residues" evidence="1">
    <location>
        <begin position="1"/>
        <end position="10"/>
    </location>
</feature>
<gene>
    <name evidence="2" type="ORF">NC653_000146</name>
</gene>
<evidence type="ECO:0000313" key="2">
    <source>
        <dbReference type="EMBL" id="KAJ7009382.1"/>
    </source>
</evidence>
<dbReference type="AlphaFoldDB" id="A0AAD6WEI4"/>
<proteinExistence type="predicted"/>
<keyword evidence="3" id="KW-1185">Reference proteome</keyword>